<dbReference type="AlphaFoldDB" id="A0A3A2Z089"/>
<dbReference type="InterPro" id="IPR013194">
    <property type="entry name" value="HDAC_interact_dom"/>
</dbReference>
<dbReference type="EMBL" id="MVGC01003846">
    <property type="protein sequence ID" value="RJE16569.1"/>
    <property type="molecule type" value="Genomic_DNA"/>
</dbReference>
<reference evidence="3" key="1">
    <citation type="submission" date="2017-02" db="EMBL/GenBank/DDBJ databases">
        <authorList>
            <person name="Tafer H."/>
            <person name="Lopandic K."/>
        </authorList>
    </citation>
    <scope>NUCLEOTIDE SEQUENCE [LARGE SCALE GENOMIC DNA]</scope>
    <source>
        <strain evidence="3">CBS 366.77</strain>
    </source>
</reference>
<gene>
    <name evidence="2" type="ORF">PHISCL_11094</name>
</gene>
<evidence type="ECO:0000313" key="2">
    <source>
        <dbReference type="EMBL" id="RJE16569.1"/>
    </source>
</evidence>
<evidence type="ECO:0000259" key="1">
    <source>
        <dbReference type="SMART" id="SM00761"/>
    </source>
</evidence>
<name>A0A3A2Z089_9EURO</name>
<feature type="non-terminal residue" evidence="2">
    <location>
        <position position="1"/>
    </location>
</feature>
<comment type="caution">
    <text evidence="2">The sequence shown here is derived from an EMBL/GenBank/DDBJ whole genome shotgun (WGS) entry which is preliminary data.</text>
</comment>
<feature type="non-terminal residue" evidence="2">
    <location>
        <position position="86"/>
    </location>
</feature>
<dbReference type="Pfam" id="PF08295">
    <property type="entry name" value="Sin3_corepress"/>
    <property type="match status" value="1"/>
</dbReference>
<dbReference type="Proteomes" id="UP000266188">
    <property type="component" value="Unassembled WGS sequence"/>
</dbReference>
<feature type="domain" description="Histone deacetylase interacting" evidence="1">
    <location>
        <begin position="1"/>
        <end position="56"/>
    </location>
</feature>
<protein>
    <submittedName>
        <fullName evidence="2">Paired amphipathic helix protein</fullName>
    </submittedName>
</protein>
<proteinExistence type="predicted"/>
<organism evidence="2 3">
    <name type="scientific">Aspergillus sclerotialis</name>
    <dbReference type="NCBI Taxonomy" id="2070753"/>
    <lineage>
        <taxon>Eukaryota</taxon>
        <taxon>Fungi</taxon>
        <taxon>Dikarya</taxon>
        <taxon>Ascomycota</taxon>
        <taxon>Pezizomycotina</taxon>
        <taxon>Eurotiomycetes</taxon>
        <taxon>Eurotiomycetidae</taxon>
        <taxon>Eurotiales</taxon>
        <taxon>Aspergillaceae</taxon>
        <taxon>Aspergillus</taxon>
        <taxon>Aspergillus subgen. Polypaecilum</taxon>
    </lineage>
</organism>
<dbReference type="SMART" id="SM00761">
    <property type="entry name" value="HDAC_interact"/>
    <property type="match status" value="1"/>
</dbReference>
<sequence length="86" mass="10016">SGFVAHRKNQYEDALHRIEEDRHDYDYHIEACMRSIQLMEPIVQQFLVMSDAERSAFKLPRGLGGQSEAVYERIVKKLYGRESGSK</sequence>
<keyword evidence="3" id="KW-1185">Reference proteome</keyword>
<evidence type="ECO:0000313" key="3">
    <source>
        <dbReference type="Proteomes" id="UP000266188"/>
    </source>
</evidence>
<dbReference type="OrthoDB" id="10265969at2759"/>
<dbReference type="STRING" id="2070753.A0A3A2Z089"/>
<accession>A0A3A2Z089</accession>